<organism evidence="2 3">
    <name type="scientific">Pichia californica</name>
    <dbReference type="NCBI Taxonomy" id="460514"/>
    <lineage>
        <taxon>Eukaryota</taxon>
        <taxon>Fungi</taxon>
        <taxon>Dikarya</taxon>
        <taxon>Ascomycota</taxon>
        <taxon>Saccharomycotina</taxon>
        <taxon>Pichiomycetes</taxon>
        <taxon>Pichiales</taxon>
        <taxon>Pichiaceae</taxon>
        <taxon>Pichia</taxon>
    </lineage>
</organism>
<gene>
    <name evidence="2" type="ORF">C6P40_000440</name>
</gene>
<feature type="region of interest" description="Disordered" evidence="1">
    <location>
        <begin position="448"/>
        <end position="469"/>
    </location>
</feature>
<dbReference type="AlphaFoldDB" id="A0A9P7BG61"/>
<keyword evidence="3" id="KW-1185">Reference proteome</keyword>
<feature type="compositionally biased region" description="Low complexity" evidence="1">
    <location>
        <begin position="366"/>
        <end position="380"/>
    </location>
</feature>
<dbReference type="Proteomes" id="UP000697127">
    <property type="component" value="Unassembled WGS sequence"/>
</dbReference>
<protein>
    <submittedName>
        <fullName evidence="2">Uncharacterized protein</fullName>
    </submittedName>
</protein>
<sequence length="495" mass="55115">MSHIFKLDSNINNISVKNNEILNILQGEKISNYTKSINFCRKGSIYSINSSLNHSLSSLFSNQSNSFSAELESLKLHDIKDFKKSDYVKFILKSKQKGIPNKFKKRLNIYSNIKDSFLVGIKNMSIRGKKKMSVTSKKNKKVAEEEEVEVSNPYQTTTEHTLDNTKQKESIKLNNDSISLSSNSIPDTPITIDKNAKYDLEALHKGATVINGTSYYWRDADEIFIDDKKSFYEMSYPNKKNSINPLKSDIQTVLLHDNEIICPIIPIFKDPMLHQAEIIRKRRNKSSKLRNGDDIPAWRVNSVKRDIGFEDFAFEQSDNSNILRNSNVLNNSSNVDISSYTDIISSSLNLSEESESMSNVVDVGPESSSSSSSSSSSESSIVTGGFRSSDGSRNMVCVFSNEEEDDEYVDDYLSDDEEYGDMKSDDGTTTIVLTTGATTMRNATITSISSASTSTSTSTSSSTASSSSFVSSSSTYWSILQSPAHLYKTVQSAHI</sequence>
<feature type="region of interest" description="Disordered" evidence="1">
    <location>
        <begin position="355"/>
        <end position="386"/>
    </location>
</feature>
<name>A0A9P7BG61_9ASCO</name>
<dbReference type="EMBL" id="PUHW01000119">
    <property type="protein sequence ID" value="KAG0688835.1"/>
    <property type="molecule type" value="Genomic_DNA"/>
</dbReference>
<comment type="caution">
    <text evidence="2">The sequence shown here is derived from an EMBL/GenBank/DDBJ whole genome shotgun (WGS) entry which is preliminary data.</text>
</comment>
<accession>A0A9P7BG61</accession>
<evidence type="ECO:0000256" key="1">
    <source>
        <dbReference type="SAM" id="MobiDB-lite"/>
    </source>
</evidence>
<evidence type="ECO:0000313" key="2">
    <source>
        <dbReference type="EMBL" id="KAG0688835.1"/>
    </source>
</evidence>
<reference evidence="2" key="1">
    <citation type="submission" date="2020-11" db="EMBL/GenBank/DDBJ databases">
        <title>Kefir isolates.</title>
        <authorList>
            <person name="Marcisauskas S."/>
            <person name="Kim Y."/>
            <person name="Blasche S."/>
        </authorList>
    </citation>
    <scope>NUCLEOTIDE SEQUENCE</scope>
    <source>
        <strain evidence="2">Olga-1</strain>
    </source>
</reference>
<evidence type="ECO:0000313" key="3">
    <source>
        <dbReference type="Proteomes" id="UP000697127"/>
    </source>
</evidence>
<proteinExistence type="predicted"/>